<dbReference type="AlphaFoldDB" id="A0A0B2UVY1"/>
<reference evidence="1 2" key="1">
    <citation type="submission" date="2014-11" db="EMBL/GenBank/DDBJ databases">
        <title>Genetic blueprint of the zoonotic pathogen Toxocara canis.</title>
        <authorList>
            <person name="Zhu X.-Q."/>
            <person name="Korhonen P.K."/>
            <person name="Cai H."/>
            <person name="Young N.D."/>
            <person name="Nejsum P."/>
            <person name="von Samson-Himmelstjerna G."/>
            <person name="Boag P.R."/>
            <person name="Tan P."/>
            <person name="Li Q."/>
            <person name="Min J."/>
            <person name="Yang Y."/>
            <person name="Wang X."/>
            <person name="Fang X."/>
            <person name="Hall R.S."/>
            <person name="Hofmann A."/>
            <person name="Sternberg P.W."/>
            <person name="Jex A.R."/>
            <person name="Gasser R.B."/>
        </authorList>
    </citation>
    <scope>NUCLEOTIDE SEQUENCE [LARGE SCALE GENOMIC DNA]</scope>
    <source>
        <strain evidence="1">PN_DK_2014</strain>
    </source>
</reference>
<comment type="caution">
    <text evidence="1">The sequence shown here is derived from an EMBL/GenBank/DDBJ whole genome shotgun (WGS) entry which is preliminary data.</text>
</comment>
<proteinExistence type="predicted"/>
<evidence type="ECO:0000313" key="2">
    <source>
        <dbReference type="Proteomes" id="UP000031036"/>
    </source>
</evidence>
<organism evidence="1 2">
    <name type="scientific">Toxocara canis</name>
    <name type="common">Canine roundworm</name>
    <dbReference type="NCBI Taxonomy" id="6265"/>
    <lineage>
        <taxon>Eukaryota</taxon>
        <taxon>Metazoa</taxon>
        <taxon>Ecdysozoa</taxon>
        <taxon>Nematoda</taxon>
        <taxon>Chromadorea</taxon>
        <taxon>Rhabditida</taxon>
        <taxon>Spirurina</taxon>
        <taxon>Ascaridomorpha</taxon>
        <taxon>Ascaridoidea</taxon>
        <taxon>Toxocaridae</taxon>
        <taxon>Toxocara</taxon>
    </lineage>
</organism>
<evidence type="ECO:0000313" key="1">
    <source>
        <dbReference type="EMBL" id="KHN73568.1"/>
    </source>
</evidence>
<sequence>MDAKKYIFLVIRIHKKYIFTGVALLINVFGTPKPFSSRQFKFRKASMLAAVNYNERCAPLESLDVASARAYE</sequence>
<dbReference type="EMBL" id="JPKZ01003102">
    <property type="protein sequence ID" value="KHN73568.1"/>
    <property type="molecule type" value="Genomic_DNA"/>
</dbReference>
<accession>A0A0B2UVY1</accession>
<protein>
    <submittedName>
        <fullName evidence="1">Uncharacterized protein</fullName>
    </submittedName>
</protein>
<gene>
    <name evidence="1" type="ORF">Tcan_11055</name>
</gene>
<keyword evidence="2" id="KW-1185">Reference proteome</keyword>
<dbReference type="Proteomes" id="UP000031036">
    <property type="component" value="Unassembled WGS sequence"/>
</dbReference>
<name>A0A0B2UVY1_TOXCA</name>